<feature type="transmembrane region" description="Helical" evidence="7">
    <location>
        <begin position="107"/>
        <end position="129"/>
    </location>
</feature>
<feature type="non-terminal residue" evidence="9">
    <location>
        <position position="1"/>
    </location>
</feature>
<evidence type="ECO:0000313" key="9">
    <source>
        <dbReference type="EMBL" id="CAH3150252.1"/>
    </source>
</evidence>
<keyword evidence="6" id="KW-0675">Receptor</keyword>
<feature type="domain" description="G-protein coupled receptors family 1 profile" evidence="8">
    <location>
        <begin position="13"/>
        <end position="248"/>
    </location>
</feature>
<dbReference type="InterPro" id="IPR017452">
    <property type="entry name" value="GPCR_Rhodpsn_7TM"/>
</dbReference>
<gene>
    <name evidence="9" type="ORF">PLOB_00047331</name>
</gene>
<dbReference type="EMBL" id="CALNXK010000088">
    <property type="protein sequence ID" value="CAH3150252.1"/>
    <property type="molecule type" value="Genomic_DNA"/>
</dbReference>
<organism evidence="9 10">
    <name type="scientific">Porites lobata</name>
    <dbReference type="NCBI Taxonomy" id="104759"/>
    <lineage>
        <taxon>Eukaryota</taxon>
        <taxon>Metazoa</taxon>
        <taxon>Cnidaria</taxon>
        <taxon>Anthozoa</taxon>
        <taxon>Hexacorallia</taxon>
        <taxon>Scleractinia</taxon>
        <taxon>Fungiina</taxon>
        <taxon>Poritidae</taxon>
        <taxon>Porites</taxon>
    </lineage>
</organism>
<feature type="transmembrane region" description="Helical" evidence="7">
    <location>
        <begin position="526"/>
        <end position="546"/>
    </location>
</feature>
<feature type="transmembrane region" description="Helical" evidence="7">
    <location>
        <begin position="376"/>
        <end position="401"/>
    </location>
</feature>
<evidence type="ECO:0000256" key="1">
    <source>
        <dbReference type="ARBA" id="ARBA00004651"/>
    </source>
</evidence>
<protein>
    <recommendedName>
        <fullName evidence="8">G-protein coupled receptors family 1 profile domain-containing protein</fullName>
    </recommendedName>
</protein>
<sequence>VIIVLFSPVAVVGNAVVLTAIWKNSFQRTSFHILLSVLAFTDLLTGVTSPLFSIPYLLNHGFGVVSLPGILMSTYLVCLTTLVIALMSFERWLHMTHRSLLTSRRGCLTAIISLLVPIPLVTLQALNFITEKMELETNAAMGAYALSCYFATSFAYFKVFRIIRQHQQQIRGSQSRQNFGQAAIDLAKYKKSIFSILYILALFSLCVLPFIVSLFLLVLLGEDNGSWAPYHVSLVFLLSASCLNPGLYIWRMKDVRDGVKHKSCDHRCTRASSSGRKCTVFRIIRQHQQQIHGIQSRQNFGEPAIDLAKYKKSIFSILYILALFSLCVLPFIVSLFLLFFWAPYHVSLVFLLSASCLNPGLYIWRMKDVRDGVKQFKPSCVVMMNNTTCPIPVNISIFSTLSTGASAKETDSILLASHVIIVVLAPVAVVGNALVLTAIWRKCFQRTTFHILLSVLAFTDLLTGVASPLMSIPYLLNHEFGVSMPGILISTYLLCLTILVIALLSVERWLHMTHRSLLTSHRGYRFVVLSLLAPVPMVTLQALNLLTKKMKLETNASMGAYALSCYLATSVAYFKVFRIIRQHQQQIRTNQSRQNFGQPAIDLAKYKKSIFSVLCILALFSLCILPFIVSLFLLILLGKDEGSWAPYHVSLVFLLSASCLNPSLYIWRMKNVRDGVKKLCFCTNGSH</sequence>
<keyword evidence="6" id="KW-0297">G-protein coupled receptor</keyword>
<evidence type="ECO:0000313" key="10">
    <source>
        <dbReference type="Proteomes" id="UP001159405"/>
    </source>
</evidence>
<evidence type="ECO:0000256" key="5">
    <source>
        <dbReference type="ARBA" id="ARBA00023136"/>
    </source>
</evidence>
<keyword evidence="6" id="KW-0807">Transducer</keyword>
<feature type="transmembrane region" description="Helical" evidence="7">
    <location>
        <begin position="317"/>
        <end position="340"/>
    </location>
</feature>
<name>A0ABN8PT41_9CNID</name>
<feature type="transmembrane region" description="Helical" evidence="7">
    <location>
        <begin position="346"/>
        <end position="364"/>
    </location>
</feature>
<feature type="transmembrane region" description="Helical" evidence="7">
    <location>
        <begin position="6"/>
        <end position="22"/>
    </location>
</feature>
<feature type="transmembrane region" description="Helical" evidence="7">
    <location>
        <begin position="64"/>
        <end position="86"/>
    </location>
</feature>
<comment type="subcellular location">
    <subcellularLocation>
        <location evidence="1">Cell membrane</location>
        <topology evidence="1">Multi-pass membrane protein</topology>
    </subcellularLocation>
</comment>
<feature type="domain" description="G-protein coupled receptors family 1 profile" evidence="8">
    <location>
        <begin position="431"/>
        <end position="665"/>
    </location>
</feature>
<feature type="transmembrane region" description="Helical" evidence="7">
    <location>
        <begin position="227"/>
        <end position="250"/>
    </location>
</feature>
<evidence type="ECO:0000256" key="7">
    <source>
        <dbReference type="SAM" id="Phobius"/>
    </source>
</evidence>
<evidence type="ECO:0000256" key="3">
    <source>
        <dbReference type="ARBA" id="ARBA00022692"/>
    </source>
</evidence>
<dbReference type="SUPFAM" id="SSF81321">
    <property type="entry name" value="Family A G protein-coupled receptor-like"/>
    <property type="match status" value="3"/>
</dbReference>
<feature type="transmembrane region" description="Helical" evidence="7">
    <location>
        <begin position="413"/>
        <end position="439"/>
    </location>
</feature>
<reference evidence="9 10" key="1">
    <citation type="submission" date="2022-05" db="EMBL/GenBank/DDBJ databases">
        <authorList>
            <consortium name="Genoscope - CEA"/>
            <person name="William W."/>
        </authorList>
    </citation>
    <scope>NUCLEOTIDE SEQUENCE [LARGE SCALE GENOMIC DNA]</scope>
</reference>
<dbReference type="InterPro" id="IPR000276">
    <property type="entry name" value="GPCR_Rhodpsn"/>
</dbReference>
<dbReference type="PROSITE" id="PS00237">
    <property type="entry name" value="G_PROTEIN_RECEP_F1_1"/>
    <property type="match status" value="2"/>
</dbReference>
<evidence type="ECO:0000256" key="6">
    <source>
        <dbReference type="RuleBase" id="RU000688"/>
    </source>
</evidence>
<feature type="transmembrane region" description="Helical" evidence="7">
    <location>
        <begin position="141"/>
        <end position="160"/>
    </location>
</feature>
<feature type="transmembrane region" description="Helical" evidence="7">
    <location>
        <begin position="558"/>
        <end position="577"/>
    </location>
</feature>
<dbReference type="Proteomes" id="UP001159405">
    <property type="component" value="Unassembled WGS sequence"/>
</dbReference>
<keyword evidence="5 7" id="KW-0472">Membrane</keyword>
<proteinExistence type="inferred from homology"/>
<dbReference type="Pfam" id="PF00001">
    <property type="entry name" value="7tm_1"/>
    <property type="match status" value="2"/>
</dbReference>
<keyword evidence="2" id="KW-1003">Cell membrane</keyword>
<comment type="similarity">
    <text evidence="6">Belongs to the G-protein coupled receptor 1 family.</text>
</comment>
<feature type="transmembrane region" description="Helical" evidence="7">
    <location>
        <begin position="196"/>
        <end position="221"/>
    </location>
</feature>
<keyword evidence="4 7" id="KW-1133">Transmembrane helix</keyword>
<feature type="transmembrane region" description="Helical" evidence="7">
    <location>
        <begin position="482"/>
        <end position="506"/>
    </location>
</feature>
<accession>A0ABN8PT41</accession>
<keyword evidence="10" id="KW-1185">Reference proteome</keyword>
<feature type="transmembrane region" description="Helical" evidence="7">
    <location>
        <begin position="34"/>
        <end position="58"/>
    </location>
</feature>
<evidence type="ECO:0000259" key="8">
    <source>
        <dbReference type="PROSITE" id="PS50262"/>
    </source>
</evidence>
<evidence type="ECO:0000256" key="4">
    <source>
        <dbReference type="ARBA" id="ARBA00022989"/>
    </source>
</evidence>
<dbReference type="PANTHER" id="PTHR22750">
    <property type="entry name" value="G-PROTEIN COUPLED RECEPTOR"/>
    <property type="match status" value="1"/>
</dbReference>
<feature type="transmembrane region" description="Helical" evidence="7">
    <location>
        <begin position="451"/>
        <end position="476"/>
    </location>
</feature>
<dbReference type="Gene3D" id="1.20.1070.10">
    <property type="entry name" value="Rhodopsin 7-helix transmembrane proteins"/>
    <property type="match status" value="3"/>
</dbReference>
<dbReference type="PRINTS" id="PR00237">
    <property type="entry name" value="GPCRRHODOPSN"/>
</dbReference>
<dbReference type="PROSITE" id="PS50262">
    <property type="entry name" value="G_PROTEIN_RECEP_F1_2"/>
    <property type="match status" value="2"/>
</dbReference>
<comment type="caution">
    <text evidence="9">The sequence shown here is derived from an EMBL/GenBank/DDBJ whole genome shotgun (WGS) entry which is preliminary data.</text>
</comment>
<dbReference type="CDD" id="cd00637">
    <property type="entry name" value="7tm_classA_rhodopsin-like"/>
    <property type="match status" value="2"/>
</dbReference>
<keyword evidence="3 6" id="KW-0812">Transmembrane</keyword>
<feature type="transmembrane region" description="Helical" evidence="7">
    <location>
        <begin position="647"/>
        <end position="667"/>
    </location>
</feature>
<evidence type="ECO:0000256" key="2">
    <source>
        <dbReference type="ARBA" id="ARBA00022475"/>
    </source>
</evidence>
<feature type="transmembrane region" description="Helical" evidence="7">
    <location>
        <begin position="610"/>
        <end position="635"/>
    </location>
</feature>